<comment type="caution">
    <text evidence="1">The sequence shown here is derived from an EMBL/GenBank/DDBJ whole genome shotgun (WGS) entry which is preliminary data.</text>
</comment>
<reference evidence="1 2" key="1">
    <citation type="journal article" date="2020" name="Cell">
        <title>Large-Scale Comparative Analyses of Tick Genomes Elucidate Their Genetic Diversity and Vector Capacities.</title>
        <authorList>
            <consortium name="Tick Genome and Microbiome Consortium (TIGMIC)"/>
            <person name="Jia N."/>
            <person name="Wang J."/>
            <person name="Shi W."/>
            <person name="Du L."/>
            <person name="Sun Y."/>
            <person name="Zhan W."/>
            <person name="Jiang J.F."/>
            <person name="Wang Q."/>
            <person name="Zhang B."/>
            <person name="Ji P."/>
            <person name="Bell-Sakyi L."/>
            <person name="Cui X.M."/>
            <person name="Yuan T.T."/>
            <person name="Jiang B.G."/>
            <person name="Yang W.F."/>
            <person name="Lam T.T."/>
            <person name="Chang Q.C."/>
            <person name="Ding S.J."/>
            <person name="Wang X.J."/>
            <person name="Zhu J.G."/>
            <person name="Ruan X.D."/>
            <person name="Zhao L."/>
            <person name="Wei J.T."/>
            <person name="Ye R.Z."/>
            <person name="Que T.C."/>
            <person name="Du C.H."/>
            <person name="Zhou Y.H."/>
            <person name="Cheng J.X."/>
            <person name="Dai P.F."/>
            <person name="Guo W.B."/>
            <person name="Han X.H."/>
            <person name="Huang E.J."/>
            <person name="Li L.F."/>
            <person name="Wei W."/>
            <person name="Gao Y.C."/>
            <person name="Liu J.Z."/>
            <person name="Shao H.Z."/>
            <person name="Wang X."/>
            <person name="Wang C.C."/>
            <person name="Yang T.C."/>
            <person name="Huo Q.B."/>
            <person name="Li W."/>
            <person name="Chen H.Y."/>
            <person name="Chen S.E."/>
            <person name="Zhou L.G."/>
            <person name="Ni X.B."/>
            <person name="Tian J.H."/>
            <person name="Sheng Y."/>
            <person name="Liu T."/>
            <person name="Pan Y.S."/>
            <person name="Xia L.Y."/>
            <person name="Li J."/>
            <person name="Zhao F."/>
            <person name="Cao W.C."/>
        </authorList>
    </citation>
    <scope>NUCLEOTIDE SEQUENCE [LARGE SCALE GENOMIC DNA]</scope>
    <source>
        <strain evidence="1">Iper-2018</strain>
    </source>
</reference>
<feature type="non-terminal residue" evidence="1">
    <location>
        <position position="1"/>
    </location>
</feature>
<gene>
    <name evidence="1" type="ORF">HPB47_019279</name>
</gene>
<proteinExistence type="predicted"/>
<dbReference type="EMBL" id="JABSTQ010008687">
    <property type="protein sequence ID" value="KAG0434192.1"/>
    <property type="molecule type" value="Genomic_DNA"/>
</dbReference>
<evidence type="ECO:0000313" key="1">
    <source>
        <dbReference type="EMBL" id="KAG0434192.1"/>
    </source>
</evidence>
<keyword evidence="2" id="KW-1185">Reference proteome</keyword>
<name>A0AC60QJD9_IXOPE</name>
<organism evidence="1 2">
    <name type="scientific">Ixodes persulcatus</name>
    <name type="common">Taiga tick</name>
    <dbReference type="NCBI Taxonomy" id="34615"/>
    <lineage>
        <taxon>Eukaryota</taxon>
        <taxon>Metazoa</taxon>
        <taxon>Ecdysozoa</taxon>
        <taxon>Arthropoda</taxon>
        <taxon>Chelicerata</taxon>
        <taxon>Arachnida</taxon>
        <taxon>Acari</taxon>
        <taxon>Parasitiformes</taxon>
        <taxon>Ixodida</taxon>
        <taxon>Ixodoidea</taxon>
        <taxon>Ixodidae</taxon>
        <taxon>Ixodinae</taxon>
        <taxon>Ixodes</taxon>
    </lineage>
</organism>
<sequence>DRPVTSGGELPAGKQGTALGAEGTVSCEVPSFVCEPDIADVGASEQERNVQEAPQSPSNVARANSQPSPAAGTTGDTRMSEMWSKDNMVPPFSDAIQPLLHGQSMSRDEQNRLARQLRHELIDFLNNNNLIEDSNPAIRRWKYQRLGESLVSAYPKILWDKPGKATKCSTKSPMATFLSRLAETRRHRKARDDKKTELPRFSPVPSDSREQFAPTIDMTRAIQELKSHGHRSHLSSPTPKESPGYTAEQGDGAFRFIVHRLDNAPAVTSRSLTAQARRARRIHGFYDDAPAGPAGFRDEASDMTRRSQWDFKCRFPQPMGI</sequence>
<accession>A0AC60QJD9</accession>
<dbReference type="Proteomes" id="UP000805193">
    <property type="component" value="Unassembled WGS sequence"/>
</dbReference>
<protein>
    <submittedName>
        <fullName evidence="1">Uncharacterized protein</fullName>
    </submittedName>
</protein>
<evidence type="ECO:0000313" key="2">
    <source>
        <dbReference type="Proteomes" id="UP000805193"/>
    </source>
</evidence>